<evidence type="ECO:0000256" key="1">
    <source>
        <dbReference type="ARBA" id="ARBA00004308"/>
    </source>
</evidence>
<dbReference type="PANTHER" id="PTHR45807:SF7">
    <property type="entry name" value="TYROSINE-PROTEIN KINASE HOPSCOTCH"/>
    <property type="match status" value="1"/>
</dbReference>
<comment type="catalytic activity">
    <reaction evidence="9 12">
        <text>L-tyrosyl-[protein] + ATP = O-phospho-L-tyrosyl-[protein] + ADP + H(+)</text>
        <dbReference type="Rhea" id="RHEA:10596"/>
        <dbReference type="Rhea" id="RHEA-COMP:10136"/>
        <dbReference type="Rhea" id="RHEA-COMP:20101"/>
        <dbReference type="ChEBI" id="CHEBI:15378"/>
        <dbReference type="ChEBI" id="CHEBI:30616"/>
        <dbReference type="ChEBI" id="CHEBI:46858"/>
        <dbReference type="ChEBI" id="CHEBI:61978"/>
        <dbReference type="ChEBI" id="CHEBI:456216"/>
        <dbReference type="EC" id="2.7.10.2"/>
    </reaction>
</comment>
<dbReference type="RefSeq" id="XP_038062465.1">
    <property type="nucleotide sequence ID" value="XM_038206537.1"/>
</dbReference>
<evidence type="ECO:0000259" key="17">
    <source>
        <dbReference type="PROSITE" id="PS50057"/>
    </source>
</evidence>
<name>A0A914AET2_PATMI</name>
<dbReference type="GO" id="GO:0035556">
    <property type="term" value="P:intracellular signal transduction"/>
    <property type="evidence" value="ECO:0007669"/>
    <property type="project" value="InterPro"/>
</dbReference>
<dbReference type="GO" id="GO:0007259">
    <property type="term" value="P:cell surface receptor signaling pathway via JAK-STAT"/>
    <property type="evidence" value="ECO:0007669"/>
    <property type="project" value="TreeGrafter"/>
</dbReference>
<dbReference type="SUPFAM" id="SSF50729">
    <property type="entry name" value="PH domain-like"/>
    <property type="match status" value="1"/>
</dbReference>
<keyword evidence="5 11" id="KW-0067">ATP-binding</keyword>
<dbReference type="GO" id="GO:0030182">
    <property type="term" value="P:neuron differentiation"/>
    <property type="evidence" value="ECO:0007669"/>
    <property type="project" value="UniProtKB-ARBA"/>
</dbReference>
<dbReference type="InterPro" id="IPR011009">
    <property type="entry name" value="Kinase-like_dom_sf"/>
</dbReference>
<dbReference type="InterPro" id="IPR000719">
    <property type="entry name" value="Prot_kinase_dom"/>
</dbReference>
<dbReference type="GO" id="GO:0005829">
    <property type="term" value="C:cytosol"/>
    <property type="evidence" value="ECO:0007669"/>
    <property type="project" value="TreeGrafter"/>
</dbReference>
<evidence type="ECO:0000256" key="4">
    <source>
        <dbReference type="ARBA" id="ARBA00022777"/>
    </source>
</evidence>
<keyword evidence="4 12" id="KW-0418">Kinase</keyword>
<dbReference type="Pfam" id="PF07714">
    <property type="entry name" value="PK_Tyr_Ser-Thr"/>
    <property type="match status" value="2"/>
</dbReference>
<protein>
    <recommendedName>
        <fullName evidence="12">Tyrosine-protein kinase</fullName>
        <ecNumber evidence="12">2.7.10.2</ecNumber>
    </recommendedName>
</protein>
<dbReference type="OrthoDB" id="1915767at2759"/>
<dbReference type="EnsemblMetazoa" id="XM_038206537.1">
    <property type="protein sequence ID" value="XP_038062465.1"/>
    <property type="gene ID" value="LOC119732955"/>
</dbReference>
<evidence type="ECO:0000313" key="19">
    <source>
        <dbReference type="Proteomes" id="UP000887568"/>
    </source>
</evidence>
<keyword evidence="13" id="KW-0175">Coiled coil</keyword>
<dbReference type="GeneID" id="119732955"/>
<dbReference type="PANTHER" id="PTHR45807">
    <property type="entry name" value="TYROSINE-PROTEIN KINASE HOPSCOTCH"/>
    <property type="match status" value="1"/>
</dbReference>
<dbReference type="PROSITE" id="PS00109">
    <property type="entry name" value="PROTEIN_KINASE_TYR"/>
    <property type="match status" value="1"/>
</dbReference>
<keyword evidence="3 11" id="KW-0547">Nucleotide-binding</keyword>
<evidence type="ECO:0000256" key="8">
    <source>
        <dbReference type="ARBA" id="ARBA00023137"/>
    </source>
</evidence>
<dbReference type="OMA" id="RCHNILV"/>
<evidence type="ECO:0000256" key="7">
    <source>
        <dbReference type="ARBA" id="ARBA00023136"/>
    </source>
</evidence>
<evidence type="ECO:0000256" key="5">
    <source>
        <dbReference type="ARBA" id="ARBA00022840"/>
    </source>
</evidence>
<evidence type="ECO:0000259" key="15">
    <source>
        <dbReference type="PROSITE" id="PS50001"/>
    </source>
</evidence>
<evidence type="ECO:0000256" key="13">
    <source>
        <dbReference type="SAM" id="Coils"/>
    </source>
</evidence>
<sequence length="1123" mass="128127">MGLIGLCITNTNGSDRMEMQVATRDGFIPLFLYTRALGPQPCFQVPYREGLTTEALCWLAARECGIPRLSANLFAIFNDAEEVWLAPAAKIKPSDRSLIFRLRFHMSPSATNITSLEESVVAYMFAQYRHDFLHDKIPKITMEERLGLMVLDMVRYANENGRSVQRCLRRGLFKTFLPKSLSKELKVLDIWKLKKKIRKSLCEFERCERDVNKYRMMFLISLMEENESWGSEEFKTVKGQQFAVSAAAKGVKQIEPASQAKHFKLYFEDILKVGMLASREAGSNNWIVLVNQREDVPKEFVMENKQQAESLVSLIDGYCHLQVDYYHYLLQECAPPSLVQLIKSRCHGPIPLSCAKRKIEEAGSEDGIYLIRQNPEDFSSYCLTARLDGRIKNYKIIIDEDGSVGLPGQRTFPDVRGLSDYYRCAVNCACLEGPLIKAIPYQPREESLRLHDLSALPEPPSKRTAEPQIEWIQKDNISNRRRWKKLGGGAFTSVYRGEIRHRDKGWIQVAIKCPNKEASQQVQQKFSQSVDVMSSWSNQSIIKFIGIGAGFSLIMAFAPFGALDKFLQTNQAVVRLSDQVAMAVQLIDALEYLESRKIVHGNICAHNVLVVRSLPRIRVKLGDPMLSRYYHSLQMPRKLKWVRWIAPELLRTNAEPTLESDRWSFGMTLWQIMAMGKIPFENRSDNEVLQLYTNDKFPPLSPHYTEAINTLIKNCWHRVPSDRYTCKHLLMDLNRIYMGVQEGDEAAAMHWEVLDEEDGPEPILEDLSEGEEGGDESWNDGDLMDDSWQVPSFFNNTMPTYPGQGSNQNDGYPSTGRLMKFYGIDRVTEGTLEIIGSPIGKGNFGFVYQGVWTRGPMNYLPVAIKEIRREKSTEQELQQFEKEIEQLSSFDHKNIVKVLGVMEAGPDNPLRLVMEYLPLGALSEFMLGKREKKLVVSLSTMLTFAQQVAQGMAYLGVMNVVHRDLAARNVLVASDASDTTEPEVKISDFGLARKYTTEGYYETSGQNRQLPLLMYAIECIWPDRAKFSSMSDVWSFGILLWEIFSYGAKPVYSDADGTKRRVEDVEVFLRQGKRLPLPAGCPQIMYTMMNDCWRLDKHKRPPFLELVDRLGKLLEDPSVVHSS</sequence>
<dbReference type="InterPro" id="IPR041046">
    <property type="entry name" value="FERM_F2"/>
</dbReference>
<feature type="coiled-coil region" evidence="13">
    <location>
        <begin position="863"/>
        <end position="890"/>
    </location>
</feature>
<dbReference type="SUPFAM" id="SSF55550">
    <property type="entry name" value="SH2 domain"/>
    <property type="match status" value="1"/>
</dbReference>
<dbReference type="CDD" id="cd00192">
    <property type="entry name" value="PTKc"/>
    <property type="match status" value="1"/>
</dbReference>
<evidence type="ECO:0000313" key="18">
    <source>
        <dbReference type="EnsemblMetazoa" id="XP_038062465.1"/>
    </source>
</evidence>
<dbReference type="GO" id="GO:0050865">
    <property type="term" value="P:regulation of cell activation"/>
    <property type="evidence" value="ECO:0007669"/>
    <property type="project" value="UniProtKB-ARBA"/>
</dbReference>
<dbReference type="GO" id="GO:0016020">
    <property type="term" value="C:membrane"/>
    <property type="evidence" value="ECO:0007669"/>
    <property type="project" value="InterPro"/>
</dbReference>
<keyword evidence="19" id="KW-1185">Reference proteome</keyword>
<dbReference type="InterPro" id="IPR017441">
    <property type="entry name" value="Protein_kinase_ATP_BS"/>
</dbReference>
<comment type="similarity">
    <text evidence="12">Belongs to the protein kinase superfamily. Tyr protein kinase family.</text>
</comment>
<evidence type="ECO:0000256" key="14">
    <source>
        <dbReference type="SAM" id="MobiDB-lite"/>
    </source>
</evidence>
<dbReference type="InterPro" id="IPR051286">
    <property type="entry name" value="JAK"/>
</dbReference>
<feature type="binding site" evidence="11">
    <location>
        <position position="865"/>
    </location>
    <ligand>
        <name>ATP</name>
        <dbReference type="ChEBI" id="CHEBI:30616"/>
    </ligand>
</feature>
<evidence type="ECO:0000259" key="16">
    <source>
        <dbReference type="PROSITE" id="PS50011"/>
    </source>
</evidence>
<dbReference type="GO" id="GO:0050793">
    <property type="term" value="P:regulation of developmental process"/>
    <property type="evidence" value="ECO:0007669"/>
    <property type="project" value="UniProtKB-ARBA"/>
</dbReference>
<dbReference type="InterPro" id="IPR036860">
    <property type="entry name" value="SH2_dom_sf"/>
</dbReference>
<dbReference type="GO" id="GO:0048468">
    <property type="term" value="P:cell development"/>
    <property type="evidence" value="ECO:0007669"/>
    <property type="project" value="UniProtKB-ARBA"/>
</dbReference>
<dbReference type="Pfam" id="PF18379">
    <property type="entry name" value="FERM_F1"/>
    <property type="match status" value="1"/>
</dbReference>
<evidence type="ECO:0000256" key="10">
    <source>
        <dbReference type="PROSITE-ProRule" id="PRU00191"/>
    </source>
</evidence>
<dbReference type="InterPro" id="IPR011993">
    <property type="entry name" value="PH-like_dom_sf"/>
</dbReference>
<dbReference type="Gene3D" id="3.30.200.20">
    <property type="entry name" value="Phosphorylase Kinase, domain 1"/>
    <property type="match status" value="1"/>
</dbReference>
<dbReference type="InterPro" id="IPR016251">
    <property type="entry name" value="Tyr_kinase_non-rcpt_Jak/Tyk2"/>
</dbReference>
<feature type="domain" description="SH2" evidence="15">
    <location>
        <begin position="345"/>
        <end position="423"/>
    </location>
</feature>
<dbReference type="Pfam" id="PF18377">
    <property type="entry name" value="FERM_F2"/>
    <property type="match status" value="1"/>
</dbReference>
<evidence type="ECO:0000256" key="12">
    <source>
        <dbReference type="RuleBase" id="RU362096"/>
    </source>
</evidence>
<proteinExistence type="inferred from homology"/>
<dbReference type="PRINTS" id="PR00109">
    <property type="entry name" value="TYRKINASE"/>
</dbReference>
<dbReference type="RefSeq" id="XP_038062466.1">
    <property type="nucleotide sequence ID" value="XM_038206538.1"/>
</dbReference>
<feature type="domain" description="Protein kinase" evidence="16">
    <location>
        <begin position="480"/>
        <end position="738"/>
    </location>
</feature>
<dbReference type="InterPro" id="IPR008266">
    <property type="entry name" value="Tyr_kinase_AS"/>
</dbReference>
<dbReference type="InterPro" id="IPR001245">
    <property type="entry name" value="Ser-Thr/Tyr_kinase_cat_dom"/>
</dbReference>
<dbReference type="SMART" id="SM00219">
    <property type="entry name" value="TyrKc"/>
    <property type="match status" value="2"/>
</dbReference>
<evidence type="ECO:0000256" key="9">
    <source>
        <dbReference type="ARBA" id="ARBA00051245"/>
    </source>
</evidence>
<evidence type="ECO:0000256" key="2">
    <source>
        <dbReference type="ARBA" id="ARBA00022679"/>
    </source>
</evidence>
<accession>A0A914AET2</accession>
<keyword evidence="7" id="KW-0472">Membrane</keyword>
<organism evidence="18 19">
    <name type="scientific">Patiria miniata</name>
    <name type="common">Bat star</name>
    <name type="synonym">Asterina miniata</name>
    <dbReference type="NCBI Taxonomy" id="46514"/>
    <lineage>
        <taxon>Eukaryota</taxon>
        <taxon>Metazoa</taxon>
        <taxon>Echinodermata</taxon>
        <taxon>Eleutherozoa</taxon>
        <taxon>Asterozoa</taxon>
        <taxon>Asteroidea</taxon>
        <taxon>Valvatacea</taxon>
        <taxon>Valvatida</taxon>
        <taxon>Asterinidae</taxon>
        <taxon>Patiria</taxon>
    </lineage>
</organism>
<dbReference type="GO" id="GO:0022407">
    <property type="term" value="P:regulation of cell-cell adhesion"/>
    <property type="evidence" value="ECO:0007669"/>
    <property type="project" value="UniProtKB-ARBA"/>
</dbReference>
<dbReference type="EC" id="2.7.10.2" evidence="12"/>
<dbReference type="Proteomes" id="UP000887568">
    <property type="component" value="Unplaced"/>
</dbReference>
<dbReference type="PROSITE" id="PS00107">
    <property type="entry name" value="PROTEIN_KINASE_ATP"/>
    <property type="match status" value="1"/>
</dbReference>
<dbReference type="SUPFAM" id="SSF56112">
    <property type="entry name" value="Protein kinase-like (PK-like)"/>
    <property type="match status" value="2"/>
</dbReference>
<comment type="subcellular location">
    <subcellularLocation>
        <location evidence="1">Endomembrane system</location>
    </subcellularLocation>
</comment>
<dbReference type="SMART" id="SM00252">
    <property type="entry name" value="SH2"/>
    <property type="match status" value="1"/>
</dbReference>
<evidence type="ECO:0000256" key="6">
    <source>
        <dbReference type="ARBA" id="ARBA00022999"/>
    </source>
</evidence>
<dbReference type="PROSITE" id="PS50057">
    <property type="entry name" value="FERM_3"/>
    <property type="match status" value="1"/>
</dbReference>
<evidence type="ECO:0000256" key="3">
    <source>
        <dbReference type="ARBA" id="ARBA00022741"/>
    </source>
</evidence>
<dbReference type="GO" id="GO:0005524">
    <property type="term" value="F:ATP binding"/>
    <property type="evidence" value="ECO:0007669"/>
    <property type="project" value="UniProtKB-UniRule"/>
</dbReference>
<dbReference type="InterPro" id="IPR000980">
    <property type="entry name" value="SH2"/>
</dbReference>
<dbReference type="Gene3D" id="3.30.505.10">
    <property type="entry name" value="SH2 domain"/>
    <property type="match status" value="1"/>
</dbReference>
<dbReference type="GO" id="GO:0019221">
    <property type="term" value="P:cytokine-mediated signaling pathway"/>
    <property type="evidence" value="ECO:0007669"/>
    <property type="project" value="TreeGrafter"/>
</dbReference>
<dbReference type="Pfam" id="PF21990">
    <property type="entry name" value="SH2_1"/>
    <property type="match status" value="1"/>
</dbReference>
<keyword evidence="6 10" id="KW-0727">SH2 domain</keyword>
<dbReference type="PROSITE" id="PS50001">
    <property type="entry name" value="SH2"/>
    <property type="match status" value="1"/>
</dbReference>
<keyword evidence="8 12" id="KW-0829">Tyrosine-protein kinase</keyword>
<reference evidence="18" key="1">
    <citation type="submission" date="2022-11" db="UniProtKB">
        <authorList>
            <consortium name="EnsemblMetazoa"/>
        </authorList>
    </citation>
    <scope>IDENTIFICATION</scope>
</reference>
<dbReference type="AlphaFoldDB" id="A0A914AET2"/>
<dbReference type="FunFam" id="1.10.510.10:FF:001512">
    <property type="entry name" value="Receptor tyrosine-protein kinase erbB-2"/>
    <property type="match status" value="1"/>
</dbReference>
<dbReference type="Gene3D" id="2.30.29.30">
    <property type="entry name" value="Pleckstrin-homology domain (PH domain)/Phosphotyrosine-binding domain (PTB)"/>
    <property type="match status" value="1"/>
</dbReference>
<feature type="domain" description="Protein kinase" evidence="16">
    <location>
        <begin position="833"/>
        <end position="1119"/>
    </location>
</feature>
<dbReference type="GO" id="GO:0005126">
    <property type="term" value="F:cytokine receptor binding"/>
    <property type="evidence" value="ECO:0007669"/>
    <property type="project" value="TreeGrafter"/>
</dbReference>
<dbReference type="EnsemblMetazoa" id="XM_038206538.1">
    <property type="protein sequence ID" value="XP_038062466.1"/>
    <property type="gene ID" value="LOC119732955"/>
</dbReference>
<dbReference type="InterPro" id="IPR041155">
    <property type="entry name" value="FERM_F1"/>
</dbReference>
<evidence type="ECO:0000256" key="11">
    <source>
        <dbReference type="PROSITE-ProRule" id="PRU10141"/>
    </source>
</evidence>
<feature type="region of interest" description="Disordered" evidence="14">
    <location>
        <begin position="761"/>
        <end position="782"/>
    </location>
</feature>
<dbReference type="PRINTS" id="PR01823">
    <property type="entry name" value="JANUSKINASE"/>
</dbReference>
<dbReference type="InterPro" id="IPR000299">
    <property type="entry name" value="FERM_domain"/>
</dbReference>
<dbReference type="GO" id="GO:0004715">
    <property type="term" value="F:non-membrane spanning protein tyrosine kinase activity"/>
    <property type="evidence" value="ECO:0007669"/>
    <property type="project" value="UniProtKB-EC"/>
</dbReference>
<dbReference type="GO" id="GO:0012505">
    <property type="term" value="C:endomembrane system"/>
    <property type="evidence" value="ECO:0007669"/>
    <property type="project" value="UniProtKB-SubCell"/>
</dbReference>
<dbReference type="PROSITE" id="PS50011">
    <property type="entry name" value="PROTEIN_KINASE_DOM"/>
    <property type="match status" value="2"/>
</dbReference>
<keyword evidence="2 12" id="KW-0808">Transferase</keyword>
<dbReference type="InterPro" id="IPR020635">
    <property type="entry name" value="Tyr_kinase_cat_dom"/>
</dbReference>
<dbReference type="Gene3D" id="1.10.510.10">
    <property type="entry name" value="Transferase(Phosphotransferase) domain 1"/>
    <property type="match status" value="2"/>
</dbReference>
<feature type="domain" description="FERM" evidence="17">
    <location>
        <begin position="26"/>
        <end position="326"/>
    </location>
</feature>